<dbReference type="InterPro" id="IPR050091">
    <property type="entry name" value="PKS_NRPS_Biosynth_Enz"/>
</dbReference>
<reference evidence="4 5" key="1">
    <citation type="submission" date="2024-03" db="EMBL/GenBank/DDBJ databases">
        <title>Novel Streptomyces species of biotechnological and ecological value are a feature of Machair soil.</title>
        <authorList>
            <person name="Prole J.R."/>
            <person name="Goodfellow M."/>
            <person name="Allenby N."/>
            <person name="Ward A.C."/>
        </authorList>
    </citation>
    <scope>NUCLEOTIDE SEQUENCE [LARGE SCALE GENOMIC DNA]</scope>
    <source>
        <strain evidence="4 5">MS1.AVA.1</strain>
    </source>
</reference>
<evidence type="ECO:0000256" key="2">
    <source>
        <dbReference type="ARBA" id="ARBA00022553"/>
    </source>
</evidence>
<organism evidence="4 5">
    <name type="scientific">Streptomyces machairae</name>
    <dbReference type="NCBI Taxonomy" id="3134109"/>
    <lineage>
        <taxon>Bacteria</taxon>
        <taxon>Bacillati</taxon>
        <taxon>Actinomycetota</taxon>
        <taxon>Actinomycetes</taxon>
        <taxon>Kitasatosporales</taxon>
        <taxon>Streptomycetaceae</taxon>
        <taxon>Streptomyces</taxon>
    </lineage>
</organism>
<evidence type="ECO:0000256" key="3">
    <source>
        <dbReference type="SAM" id="MobiDB-lite"/>
    </source>
</evidence>
<gene>
    <name evidence="4" type="ORF">WKI71_02315</name>
</gene>
<dbReference type="InterPro" id="IPR001227">
    <property type="entry name" value="Ac_transferase_dom_sf"/>
</dbReference>
<proteinExistence type="predicted"/>
<keyword evidence="2" id="KW-0597">Phosphoprotein</keyword>
<keyword evidence="1" id="KW-0596">Phosphopantetheine</keyword>
<feature type="region of interest" description="Disordered" evidence="3">
    <location>
        <begin position="94"/>
        <end position="114"/>
    </location>
</feature>
<dbReference type="PANTHER" id="PTHR43775">
    <property type="entry name" value="FATTY ACID SYNTHASE"/>
    <property type="match status" value="1"/>
</dbReference>
<dbReference type="Gene3D" id="3.30.70.3290">
    <property type="match status" value="1"/>
</dbReference>
<keyword evidence="5" id="KW-1185">Reference proteome</keyword>
<sequence length="189" mass="19911">MLEPVLDPLGDAAKTLTVKPAAVPMLSTVTGDWRPDLTPAYWQAHAVRPVRFGAAVARLLEEGYDTFVELGPGNTLVGAVRAVARAQGVSDVSVSTTGIPSVPDRDADPSGAGRCWRRQADCGRAVLPWIVRLWTGRPGQATVPRCRSRRIPSSAAASGRASPTRLLWCGASTGGTHRSRPRPGPAPCG</sequence>
<dbReference type="Gene3D" id="3.40.366.10">
    <property type="entry name" value="Malonyl-Coenzyme A Acyl Carrier Protein, domain 2"/>
    <property type="match status" value="1"/>
</dbReference>
<protein>
    <recommendedName>
        <fullName evidence="6">Acyltransferase domain-containing protein</fullName>
    </recommendedName>
</protein>
<evidence type="ECO:0000313" key="5">
    <source>
        <dbReference type="Proteomes" id="UP001376459"/>
    </source>
</evidence>
<evidence type="ECO:0000313" key="4">
    <source>
        <dbReference type="EMBL" id="MEJ8667827.1"/>
    </source>
</evidence>
<dbReference type="EMBL" id="JBBKAK010000001">
    <property type="protein sequence ID" value="MEJ8667827.1"/>
    <property type="molecule type" value="Genomic_DNA"/>
</dbReference>
<name>A0ABU8UG33_9ACTN</name>
<dbReference type="SUPFAM" id="SSF52151">
    <property type="entry name" value="FabD/lysophospholipase-like"/>
    <property type="match status" value="1"/>
</dbReference>
<feature type="region of interest" description="Disordered" evidence="3">
    <location>
        <begin position="168"/>
        <end position="189"/>
    </location>
</feature>
<dbReference type="InterPro" id="IPR016035">
    <property type="entry name" value="Acyl_Trfase/lysoPLipase"/>
</dbReference>
<accession>A0ABU8UG33</accession>
<evidence type="ECO:0000256" key="1">
    <source>
        <dbReference type="ARBA" id="ARBA00022450"/>
    </source>
</evidence>
<dbReference type="Proteomes" id="UP001376459">
    <property type="component" value="Unassembled WGS sequence"/>
</dbReference>
<dbReference type="PANTHER" id="PTHR43775:SF37">
    <property type="entry name" value="SI:DKEY-61P9.11"/>
    <property type="match status" value="1"/>
</dbReference>
<comment type="caution">
    <text evidence="4">The sequence shown here is derived from an EMBL/GenBank/DDBJ whole genome shotgun (WGS) entry which is preliminary data.</text>
</comment>
<evidence type="ECO:0008006" key="6">
    <source>
        <dbReference type="Google" id="ProtNLM"/>
    </source>
</evidence>